<name>A0A7W9T3I9_9BACT</name>
<dbReference type="PANTHER" id="PTHR44520:SF2">
    <property type="entry name" value="RESPONSE REGULATOR RCP1"/>
    <property type="match status" value="1"/>
</dbReference>
<dbReference type="InterPro" id="IPR052893">
    <property type="entry name" value="TCS_response_regulator"/>
</dbReference>
<proteinExistence type="predicted"/>
<feature type="modified residue" description="4-aspartylphosphate" evidence="1">
    <location>
        <position position="57"/>
    </location>
</feature>
<protein>
    <submittedName>
        <fullName evidence="3">CheY-like chemotaxis protein</fullName>
    </submittedName>
</protein>
<keyword evidence="1" id="KW-0597">Phosphoprotein</keyword>
<feature type="domain" description="Response regulatory" evidence="2">
    <location>
        <begin position="2"/>
        <end position="127"/>
    </location>
</feature>
<dbReference type="SMART" id="SM00448">
    <property type="entry name" value="REC"/>
    <property type="match status" value="1"/>
</dbReference>
<dbReference type="PROSITE" id="PS50110">
    <property type="entry name" value="RESPONSE_REGULATORY"/>
    <property type="match status" value="1"/>
</dbReference>
<dbReference type="Gene3D" id="3.40.50.2300">
    <property type="match status" value="1"/>
</dbReference>
<dbReference type="SUPFAM" id="SSF52172">
    <property type="entry name" value="CheY-like"/>
    <property type="match status" value="1"/>
</dbReference>
<dbReference type="PANTHER" id="PTHR44520">
    <property type="entry name" value="RESPONSE REGULATOR RCP1-RELATED"/>
    <property type="match status" value="1"/>
</dbReference>
<reference evidence="3 4" key="1">
    <citation type="submission" date="2020-08" db="EMBL/GenBank/DDBJ databases">
        <title>Genomic Encyclopedia of Type Strains, Phase IV (KMG-IV): sequencing the most valuable type-strain genomes for metagenomic binning, comparative biology and taxonomic classification.</title>
        <authorList>
            <person name="Goeker M."/>
        </authorList>
    </citation>
    <scope>NUCLEOTIDE SEQUENCE [LARGE SCALE GENOMIC DNA]</scope>
    <source>
        <strain evidence="3 4">DSM 26718</strain>
    </source>
</reference>
<dbReference type="EMBL" id="JACHGG010000007">
    <property type="protein sequence ID" value="MBB6060927.1"/>
    <property type="molecule type" value="Genomic_DNA"/>
</dbReference>
<keyword evidence="4" id="KW-1185">Reference proteome</keyword>
<evidence type="ECO:0000256" key="1">
    <source>
        <dbReference type="PROSITE-ProRule" id="PRU00169"/>
    </source>
</evidence>
<comment type="caution">
    <text evidence="3">The sequence shown here is derived from an EMBL/GenBank/DDBJ whole genome shotgun (WGS) entry which is preliminary data.</text>
</comment>
<sequence>MHTVLIDDDSTSIFLMRLLLQREEFADSITAFQSAQEALGYLQQAPPAHLPKVILLDLNMPVMNGWEFLEALQPAAPQVLSHTRIYILTSSLAQTDMTRAEQNPLVTRLIHKPLDKLELQLIRAEAEQEGGVGAM</sequence>
<gene>
    <name evidence="3" type="ORF">HNQ93_003803</name>
</gene>
<dbReference type="RefSeq" id="WP_183405062.1">
    <property type="nucleotide sequence ID" value="NZ_JACHGG010000007.1"/>
</dbReference>
<evidence type="ECO:0000313" key="4">
    <source>
        <dbReference type="Proteomes" id="UP000532746"/>
    </source>
</evidence>
<dbReference type="InterPro" id="IPR001789">
    <property type="entry name" value="Sig_transdc_resp-reg_receiver"/>
</dbReference>
<accession>A0A7W9T3I9</accession>
<dbReference type="AlphaFoldDB" id="A0A7W9T3I9"/>
<evidence type="ECO:0000259" key="2">
    <source>
        <dbReference type="PROSITE" id="PS50110"/>
    </source>
</evidence>
<evidence type="ECO:0000313" key="3">
    <source>
        <dbReference type="EMBL" id="MBB6060927.1"/>
    </source>
</evidence>
<dbReference type="Pfam" id="PF00072">
    <property type="entry name" value="Response_reg"/>
    <property type="match status" value="1"/>
</dbReference>
<dbReference type="Proteomes" id="UP000532746">
    <property type="component" value="Unassembled WGS sequence"/>
</dbReference>
<dbReference type="InterPro" id="IPR011006">
    <property type="entry name" value="CheY-like_superfamily"/>
</dbReference>
<organism evidence="3 4">
    <name type="scientific">Hymenobacter luteus</name>
    <dbReference type="NCBI Taxonomy" id="1411122"/>
    <lineage>
        <taxon>Bacteria</taxon>
        <taxon>Pseudomonadati</taxon>
        <taxon>Bacteroidota</taxon>
        <taxon>Cytophagia</taxon>
        <taxon>Cytophagales</taxon>
        <taxon>Hymenobacteraceae</taxon>
        <taxon>Hymenobacter</taxon>
    </lineage>
</organism>
<dbReference type="GO" id="GO:0000160">
    <property type="term" value="P:phosphorelay signal transduction system"/>
    <property type="evidence" value="ECO:0007669"/>
    <property type="project" value="InterPro"/>
</dbReference>